<organism evidence="5 6">
    <name type="scientific">Gonium pectorale</name>
    <name type="common">Green alga</name>
    <dbReference type="NCBI Taxonomy" id="33097"/>
    <lineage>
        <taxon>Eukaryota</taxon>
        <taxon>Viridiplantae</taxon>
        <taxon>Chlorophyta</taxon>
        <taxon>core chlorophytes</taxon>
        <taxon>Chlorophyceae</taxon>
        <taxon>CS clade</taxon>
        <taxon>Chlamydomonadales</taxon>
        <taxon>Volvocaceae</taxon>
        <taxon>Gonium</taxon>
    </lineage>
</organism>
<evidence type="ECO:0000256" key="2">
    <source>
        <dbReference type="ARBA" id="ARBA00023043"/>
    </source>
</evidence>
<name>A0A150G3N1_GONPE</name>
<dbReference type="PANTHER" id="PTHR24171">
    <property type="entry name" value="ANKYRIN REPEAT DOMAIN-CONTAINING PROTEIN 39-RELATED"/>
    <property type="match status" value="1"/>
</dbReference>
<evidence type="ECO:0000259" key="4">
    <source>
        <dbReference type="PROSITE" id="PS50020"/>
    </source>
</evidence>
<dbReference type="InterPro" id="IPR001202">
    <property type="entry name" value="WW_dom"/>
</dbReference>
<dbReference type="SMART" id="SM00456">
    <property type="entry name" value="WW"/>
    <property type="match status" value="2"/>
</dbReference>
<accession>A0A150G3N1</accession>
<dbReference type="OrthoDB" id="187617at2759"/>
<keyword evidence="1" id="KW-0677">Repeat</keyword>
<evidence type="ECO:0000256" key="3">
    <source>
        <dbReference type="PROSITE-ProRule" id="PRU00023"/>
    </source>
</evidence>
<dbReference type="SUPFAM" id="SSF48403">
    <property type="entry name" value="Ankyrin repeat"/>
    <property type="match status" value="1"/>
</dbReference>
<evidence type="ECO:0000313" key="6">
    <source>
        <dbReference type="Proteomes" id="UP000075714"/>
    </source>
</evidence>
<sequence length="265" mass="28709">MASKPTTDRLVAALKQKNLSSLMDELSVKGLDVNAPDSSRRLPLAEAVRTRDIRAVQALLDQGALAKSHEPGTSITPLHIALQGNMVAIARTLMAHGADPNACCDSANDDALYINSVTGQEVTSVPPALAWAKVRAADGTELWLNWAARVSSSSVPAELPIDMAAELGRTVNARWYNPASGEFSYTDPAYTTAWRELKDEATEQPFFYNVETGETVWEVPEEMAWTRVNDPDGGAAYFFNRRSGEVSWNPPSSGPLSFIRAGSDL</sequence>
<dbReference type="EMBL" id="LSYV01000068">
    <property type="protein sequence ID" value="KXZ44486.1"/>
    <property type="molecule type" value="Genomic_DNA"/>
</dbReference>
<dbReference type="STRING" id="33097.A0A150G3N1"/>
<reference evidence="6" key="1">
    <citation type="journal article" date="2016" name="Nat. Commun.">
        <title>The Gonium pectorale genome demonstrates co-option of cell cycle regulation during the evolution of multicellularity.</title>
        <authorList>
            <person name="Hanschen E.R."/>
            <person name="Marriage T.N."/>
            <person name="Ferris P.J."/>
            <person name="Hamaji T."/>
            <person name="Toyoda A."/>
            <person name="Fujiyama A."/>
            <person name="Neme R."/>
            <person name="Noguchi H."/>
            <person name="Minakuchi Y."/>
            <person name="Suzuki M."/>
            <person name="Kawai-Toyooka H."/>
            <person name="Smith D.R."/>
            <person name="Sparks H."/>
            <person name="Anderson J."/>
            <person name="Bakaric R."/>
            <person name="Luria V."/>
            <person name="Karger A."/>
            <person name="Kirschner M.W."/>
            <person name="Durand P.M."/>
            <person name="Michod R.E."/>
            <person name="Nozaki H."/>
            <person name="Olson B.J."/>
        </authorList>
    </citation>
    <scope>NUCLEOTIDE SEQUENCE [LARGE SCALE GENOMIC DNA]</scope>
    <source>
        <strain evidence="6">NIES-2863</strain>
    </source>
</reference>
<dbReference type="Pfam" id="PF12796">
    <property type="entry name" value="Ank_2"/>
    <property type="match status" value="1"/>
</dbReference>
<feature type="domain" description="WW" evidence="4">
    <location>
        <begin position="219"/>
        <end position="253"/>
    </location>
</feature>
<keyword evidence="2 3" id="KW-0040">ANK repeat</keyword>
<dbReference type="Pfam" id="PF00397">
    <property type="entry name" value="WW"/>
    <property type="match status" value="1"/>
</dbReference>
<gene>
    <name evidence="5" type="ORF">GPECTOR_67g327</name>
</gene>
<feature type="repeat" description="ANK" evidence="3">
    <location>
        <begin position="73"/>
        <end position="105"/>
    </location>
</feature>
<proteinExistence type="predicted"/>
<dbReference type="InterPro" id="IPR036020">
    <property type="entry name" value="WW_dom_sf"/>
</dbReference>
<dbReference type="PROSITE" id="PS50297">
    <property type="entry name" value="ANK_REP_REGION"/>
    <property type="match status" value="1"/>
</dbReference>
<dbReference type="CDD" id="cd00201">
    <property type="entry name" value="WW"/>
    <property type="match status" value="1"/>
</dbReference>
<dbReference type="AlphaFoldDB" id="A0A150G3N1"/>
<protein>
    <recommendedName>
        <fullName evidence="4">WW domain-containing protein</fullName>
    </recommendedName>
</protein>
<dbReference type="InterPro" id="IPR036770">
    <property type="entry name" value="Ankyrin_rpt-contain_sf"/>
</dbReference>
<dbReference type="Gene3D" id="2.20.70.10">
    <property type="match status" value="1"/>
</dbReference>
<dbReference type="PROSITE" id="PS50088">
    <property type="entry name" value="ANK_REPEAT"/>
    <property type="match status" value="1"/>
</dbReference>
<dbReference type="InterPro" id="IPR002110">
    <property type="entry name" value="Ankyrin_rpt"/>
</dbReference>
<keyword evidence="6" id="KW-1185">Reference proteome</keyword>
<dbReference type="Proteomes" id="UP000075714">
    <property type="component" value="Unassembled WGS sequence"/>
</dbReference>
<dbReference type="SMART" id="SM00248">
    <property type="entry name" value="ANK"/>
    <property type="match status" value="2"/>
</dbReference>
<dbReference type="SUPFAM" id="SSF51045">
    <property type="entry name" value="WW domain"/>
    <property type="match status" value="1"/>
</dbReference>
<dbReference type="Gene3D" id="1.25.40.20">
    <property type="entry name" value="Ankyrin repeat-containing domain"/>
    <property type="match status" value="1"/>
</dbReference>
<comment type="caution">
    <text evidence="5">The sequence shown here is derived from an EMBL/GenBank/DDBJ whole genome shotgun (WGS) entry which is preliminary data.</text>
</comment>
<feature type="domain" description="WW" evidence="4">
    <location>
        <begin position="188"/>
        <end position="222"/>
    </location>
</feature>
<evidence type="ECO:0000256" key="1">
    <source>
        <dbReference type="ARBA" id="ARBA00022737"/>
    </source>
</evidence>
<dbReference type="PROSITE" id="PS50020">
    <property type="entry name" value="WW_DOMAIN_2"/>
    <property type="match status" value="2"/>
</dbReference>
<evidence type="ECO:0000313" key="5">
    <source>
        <dbReference type="EMBL" id="KXZ44486.1"/>
    </source>
</evidence>